<protein>
    <submittedName>
        <fullName evidence="2">DUF2723 domain-containing protein</fullName>
    </submittedName>
</protein>
<feature type="transmembrane region" description="Helical" evidence="1">
    <location>
        <begin position="179"/>
        <end position="209"/>
    </location>
</feature>
<dbReference type="InterPro" id="IPR052724">
    <property type="entry name" value="GT117_domain-containing"/>
</dbReference>
<keyword evidence="1" id="KW-0812">Transmembrane</keyword>
<dbReference type="PANTHER" id="PTHR16214">
    <property type="entry name" value="TRANSMEMBRANE PROTEIN 260"/>
    <property type="match status" value="1"/>
</dbReference>
<feature type="transmembrane region" description="Helical" evidence="1">
    <location>
        <begin position="641"/>
        <end position="659"/>
    </location>
</feature>
<gene>
    <name evidence="2" type="ORF">GNY06_11060</name>
</gene>
<keyword evidence="3" id="KW-1185">Reference proteome</keyword>
<feature type="transmembrane region" description="Helical" evidence="1">
    <location>
        <begin position="551"/>
        <end position="569"/>
    </location>
</feature>
<proteinExistence type="predicted"/>
<dbReference type="PANTHER" id="PTHR16214:SF3">
    <property type="entry name" value="TRANSMEMBRANE PROTEIN 260"/>
    <property type="match status" value="1"/>
</dbReference>
<feature type="transmembrane region" description="Helical" evidence="1">
    <location>
        <begin position="290"/>
        <end position="311"/>
    </location>
</feature>
<dbReference type="Pfam" id="PF11028">
    <property type="entry name" value="TMEM260-like"/>
    <property type="match status" value="1"/>
</dbReference>
<name>A0A845Q0P1_9FLAO</name>
<feature type="transmembrane region" description="Helical" evidence="1">
    <location>
        <begin position="149"/>
        <end position="167"/>
    </location>
</feature>
<evidence type="ECO:0000313" key="3">
    <source>
        <dbReference type="Proteomes" id="UP000553459"/>
    </source>
</evidence>
<feature type="transmembrane region" description="Helical" evidence="1">
    <location>
        <begin position="49"/>
        <end position="72"/>
    </location>
</feature>
<feature type="transmembrane region" description="Helical" evidence="1">
    <location>
        <begin position="221"/>
        <end position="247"/>
    </location>
</feature>
<evidence type="ECO:0000256" key="1">
    <source>
        <dbReference type="SAM" id="Phobius"/>
    </source>
</evidence>
<dbReference type="Proteomes" id="UP000553459">
    <property type="component" value="Unassembled WGS sequence"/>
</dbReference>
<accession>A0A845Q0P1</accession>
<feature type="transmembrane region" description="Helical" evidence="1">
    <location>
        <begin position="259"/>
        <end position="278"/>
    </location>
</feature>
<keyword evidence="1" id="KW-0472">Membrane</keyword>
<comment type="caution">
    <text evidence="2">The sequence shown here is derived from an EMBL/GenBank/DDBJ whole genome shotgun (WGS) entry which is preliminary data.</text>
</comment>
<dbReference type="RefSeq" id="WP_166520128.1">
    <property type="nucleotide sequence ID" value="NZ_JAAABJ010000629.1"/>
</dbReference>
<dbReference type="EMBL" id="JAAABJ010000629">
    <property type="protein sequence ID" value="NAW51880.1"/>
    <property type="molecule type" value="Genomic_DNA"/>
</dbReference>
<evidence type="ECO:0000313" key="2">
    <source>
        <dbReference type="EMBL" id="NAW51880.1"/>
    </source>
</evidence>
<reference evidence="2 3" key="1">
    <citation type="submission" date="2019-11" db="EMBL/GenBank/DDBJ databases">
        <title>Characterization of Elizabethkingia argenteiflava sp. nov., isolated from inner surface of Soybean Pods.</title>
        <authorList>
            <person name="Mo S."/>
        </authorList>
    </citation>
    <scope>NUCLEOTIDE SEQUENCE [LARGE SCALE GENOMIC DNA]</scope>
    <source>
        <strain evidence="2 3">YB22</strain>
    </source>
</reference>
<feature type="transmembrane region" description="Helical" evidence="1">
    <location>
        <begin position="606"/>
        <end position="629"/>
    </location>
</feature>
<feature type="transmembrane region" description="Helical" evidence="1">
    <location>
        <begin position="118"/>
        <end position="137"/>
    </location>
</feature>
<sequence>MKKWTFKRWNVFLGWGVFVIAAITYLSTIEPELSFWDCGEYISSAIKLQVTHAPGAALFQLIGAVAAIFAFGEVHHYSIVINAMSALCSAFTILFLFWTISHLGVSLLGKAMNQLTKIQAIGIFFSAIIGALSFTFSDTFWFSAVEGEVYAMSSMFIALLLWLICKWENEFNEHGNERWIILIFFITGLSVGVHMMCMLTVPAICLIYYARKYSFSWKSFFIANVVTLFILGMVFKGIFPFIMTIFAKCEIAFVNGFGLPFHSGTIFAFLVLVALCYFAINYARKKRSNILQTIVLSIIYMIIGFSCWMVIPIRAVANTSINLNDPDNAIGMLDYYNRVQYGDWPTSYGENYTAYLDYNGIDKNEEGGYKTKKTGEIYEKDEKAGRYVLAGQRENIVFNKNHVGFFPRMFSSDKDVMSNYISMYGAPDFTFNYSNPDVTQDNKAHQIFEELRKKYENGSITLEDYMQVKNFNLINVKKPSFSQNLDYFFSFQNGYYFVRYLLWNFVGRQNDLQGQMENTNGNWISGIPFIDNMMHGDQSHLSAYYKNESTVGFFFLPFILGLVGFFFQLNKDFGRFYAILSLFIITSVGIIYYTGVKPFEPRERDYAMVGSFYAFAIWIGLGAAAIFYFLDKKINRTTPHWLVGVLLLGIPFMMGFQNYRPHDRSHKYAAYDYAYSFLKSLPKQSVVISYADNDTYPVWGIQQTEGFRNDIRVAHQALLTTPWFISQMMRKVDHSEALPLSMSYDYYKEGVNDQIYVMSKEDWDTIYKNLASQGASLNVLASFRKFLVQDTMTVKEAIAFLKMKSEDKDTVLKFIFGEDKYEKLNFLPVNKFILPVNVENAVKAGIIKAQDAHLAPDHIDVEYKKSSIMKNNVFLLDLLATFDWKRPISFSAGGLYDASNIFYLNDYLQFDGFTYRLIPIKTKDNQRGDVGRVDAEELYQTIKNYKWGNFKDLYNHYDETATQNIISYRLSASRAAQALVEKGDKERAIEVLNLASKEIPVEKYADPRSLAEIVYAYILAGEEQRGLQLAEQLKQNILKDYDYFVGLNSHQQKFVRKQLSIQPYFYSLVINNVSDAYEKIGQKDKAYQYIVNAITPIDKRFSDFIKMLKQLDKEKAYQKSDEVQKFMPFYEYIFNVMKPYDSTYPKEKMDQITSQIIKVTQ</sequence>
<dbReference type="InterPro" id="IPR021280">
    <property type="entry name" value="TMEM260-like"/>
</dbReference>
<keyword evidence="1" id="KW-1133">Transmembrane helix</keyword>
<feature type="transmembrane region" description="Helical" evidence="1">
    <location>
        <begin position="12"/>
        <end position="29"/>
    </location>
</feature>
<organism evidence="2 3">
    <name type="scientific">Elizabethkingia argenteiflava</name>
    <dbReference type="NCBI Taxonomy" id="2681556"/>
    <lineage>
        <taxon>Bacteria</taxon>
        <taxon>Pseudomonadati</taxon>
        <taxon>Bacteroidota</taxon>
        <taxon>Flavobacteriia</taxon>
        <taxon>Flavobacteriales</taxon>
        <taxon>Weeksellaceae</taxon>
        <taxon>Elizabethkingia</taxon>
    </lineage>
</organism>
<dbReference type="AlphaFoldDB" id="A0A845Q0P1"/>
<feature type="transmembrane region" description="Helical" evidence="1">
    <location>
        <begin position="79"/>
        <end position="98"/>
    </location>
</feature>
<feature type="transmembrane region" description="Helical" evidence="1">
    <location>
        <begin position="576"/>
        <end position="594"/>
    </location>
</feature>